<name>A0A8T1QS99_CARIL</name>
<gene>
    <name evidence="2" type="ORF">CIPAW_04G089400</name>
</gene>
<proteinExistence type="predicted"/>
<sequence length="124" mass="14584">MVPERLVECRERVSRWSMDRRKAETRLKLVLRKVELRSMAETRKALQEMPVKAHGSRLGSQSERRFELGRAALKLMSCWVSLPGEEEKEAGDARREVRKAKEMRTRQKRELGRQNGFILDAARY</sequence>
<dbReference type="AlphaFoldDB" id="A0A8T1QS99"/>
<comment type="caution">
    <text evidence="2">The sequence shown here is derived from an EMBL/GenBank/DDBJ whole genome shotgun (WGS) entry which is preliminary data.</text>
</comment>
<accession>A0A8T1QS99</accession>
<evidence type="ECO:0000313" key="3">
    <source>
        <dbReference type="Proteomes" id="UP000811609"/>
    </source>
</evidence>
<feature type="compositionally biased region" description="Basic and acidic residues" evidence="1">
    <location>
        <begin position="90"/>
        <end position="109"/>
    </location>
</feature>
<evidence type="ECO:0000313" key="2">
    <source>
        <dbReference type="EMBL" id="KAG6657416.1"/>
    </source>
</evidence>
<protein>
    <submittedName>
        <fullName evidence="2">Uncharacterized protein</fullName>
    </submittedName>
</protein>
<feature type="region of interest" description="Disordered" evidence="1">
    <location>
        <begin position="85"/>
        <end position="109"/>
    </location>
</feature>
<keyword evidence="3" id="KW-1185">Reference proteome</keyword>
<dbReference type="EMBL" id="CM031812">
    <property type="protein sequence ID" value="KAG6657416.1"/>
    <property type="molecule type" value="Genomic_DNA"/>
</dbReference>
<evidence type="ECO:0000256" key="1">
    <source>
        <dbReference type="SAM" id="MobiDB-lite"/>
    </source>
</evidence>
<reference evidence="2" key="1">
    <citation type="submission" date="2020-12" db="EMBL/GenBank/DDBJ databases">
        <title>WGS assembly of Carya illinoinensis cv. Pawnee.</title>
        <authorList>
            <person name="Platts A."/>
            <person name="Shu S."/>
            <person name="Wright S."/>
            <person name="Barry K."/>
            <person name="Edger P."/>
            <person name="Pires J.C."/>
            <person name="Schmutz J."/>
        </authorList>
    </citation>
    <scope>NUCLEOTIDE SEQUENCE</scope>
    <source>
        <tissue evidence="2">Leaf</tissue>
    </source>
</reference>
<organism evidence="2 3">
    <name type="scientific">Carya illinoinensis</name>
    <name type="common">Pecan</name>
    <dbReference type="NCBI Taxonomy" id="32201"/>
    <lineage>
        <taxon>Eukaryota</taxon>
        <taxon>Viridiplantae</taxon>
        <taxon>Streptophyta</taxon>
        <taxon>Embryophyta</taxon>
        <taxon>Tracheophyta</taxon>
        <taxon>Spermatophyta</taxon>
        <taxon>Magnoliopsida</taxon>
        <taxon>eudicotyledons</taxon>
        <taxon>Gunneridae</taxon>
        <taxon>Pentapetalae</taxon>
        <taxon>rosids</taxon>
        <taxon>fabids</taxon>
        <taxon>Fagales</taxon>
        <taxon>Juglandaceae</taxon>
        <taxon>Carya</taxon>
    </lineage>
</organism>
<dbReference type="Proteomes" id="UP000811609">
    <property type="component" value="Chromosome 4"/>
</dbReference>